<keyword evidence="4" id="KW-0812">Transmembrane</keyword>
<dbReference type="PANTHER" id="PTHR44196">
    <property type="entry name" value="DEHYDROGENASE/REDUCTASE SDR FAMILY MEMBER 7B"/>
    <property type="match status" value="1"/>
</dbReference>
<dbReference type="Pfam" id="PF00106">
    <property type="entry name" value="adh_short"/>
    <property type="match status" value="1"/>
</dbReference>
<evidence type="ECO:0000256" key="2">
    <source>
        <dbReference type="ARBA" id="ARBA00023002"/>
    </source>
</evidence>
<dbReference type="InterPro" id="IPR002347">
    <property type="entry name" value="SDR_fam"/>
</dbReference>
<evidence type="ECO:0000256" key="3">
    <source>
        <dbReference type="RuleBase" id="RU000363"/>
    </source>
</evidence>
<dbReference type="SUPFAM" id="SSF51735">
    <property type="entry name" value="NAD(P)-binding Rossmann-fold domains"/>
    <property type="match status" value="1"/>
</dbReference>
<dbReference type="PANTHER" id="PTHR44196:SF1">
    <property type="entry name" value="DEHYDROGENASE_REDUCTASE SDR FAMILY MEMBER 7B"/>
    <property type="match status" value="1"/>
</dbReference>
<dbReference type="STRING" id="388950.GCA_001611675_00810"/>
<dbReference type="PRINTS" id="PR00080">
    <property type="entry name" value="SDRFAMILY"/>
</dbReference>
<evidence type="ECO:0000256" key="1">
    <source>
        <dbReference type="ARBA" id="ARBA00006484"/>
    </source>
</evidence>
<dbReference type="AlphaFoldDB" id="A0A1I7JZJ2"/>
<gene>
    <name evidence="5" type="ORF">SAMN04487941_3229</name>
</gene>
<organism evidence="5 6">
    <name type="scientific">Pontibacter akesuensis</name>
    <dbReference type="NCBI Taxonomy" id="388950"/>
    <lineage>
        <taxon>Bacteria</taxon>
        <taxon>Pseudomonadati</taxon>
        <taxon>Bacteroidota</taxon>
        <taxon>Cytophagia</taxon>
        <taxon>Cytophagales</taxon>
        <taxon>Hymenobacteraceae</taxon>
        <taxon>Pontibacter</taxon>
    </lineage>
</organism>
<dbReference type="RefSeq" id="WP_068836980.1">
    <property type="nucleotide sequence ID" value="NZ_BMXC01000004.1"/>
</dbReference>
<proteinExistence type="inferred from homology"/>
<dbReference type="GO" id="GO:0016020">
    <property type="term" value="C:membrane"/>
    <property type="evidence" value="ECO:0007669"/>
    <property type="project" value="TreeGrafter"/>
</dbReference>
<evidence type="ECO:0000313" key="6">
    <source>
        <dbReference type="Proteomes" id="UP000182491"/>
    </source>
</evidence>
<keyword evidence="4" id="KW-0472">Membrane</keyword>
<sequence length="342" mass="36617">MTVTLKPLYEQVMVITGASSGIGLATARAAAKKGAKVVLASRNKEALEEIEQQIKGEGGQAIHVVADVGRSEDVQRIADAAARHFGGFDTWVNDAGVTIYGRLEEVSEEDSRRLFDTNFWGLVSGSLIAAQHLKTRGGAIINIGSVLSDVAIPTQGMYSASKHAVKGFTDALRIELEEDKAPVSVTLIKPSAINTPYTEHARNYTDKALTLPPPVYAPEEVANAILHAAEHPKRDIIVGGGGKAMSSTNKYAPGMMDMASRSMMTNMQLKDEPAQHHEGSLHQHGKDGKVHGNYDGHVMKTSLYTRASMHPVITSVVVAAASAAAFALLGKNNIKQRIKSMK</sequence>
<dbReference type="InterPro" id="IPR036291">
    <property type="entry name" value="NAD(P)-bd_dom_sf"/>
</dbReference>
<feature type="transmembrane region" description="Helical" evidence="4">
    <location>
        <begin position="309"/>
        <end position="329"/>
    </location>
</feature>
<dbReference type="NCBIfam" id="NF005495">
    <property type="entry name" value="PRK07109.1"/>
    <property type="match status" value="1"/>
</dbReference>
<dbReference type="EMBL" id="FPCA01000004">
    <property type="protein sequence ID" value="SFU90626.1"/>
    <property type="molecule type" value="Genomic_DNA"/>
</dbReference>
<reference evidence="6" key="1">
    <citation type="submission" date="2016-10" db="EMBL/GenBank/DDBJ databases">
        <authorList>
            <person name="Varghese N."/>
        </authorList>
    </citation>
    <scope>NUCLEOTIDE SEQUENCE [LARGE SCALE GENOMIC DNA]</scope>
    <source>
        <strain evidence="6">DSM 18820</strain>
    </source>
</reference>
<dbReference type="GO" id="GO:0016491">
    <property type="term" value="F:oxidoreductase activity"/>
    <property type="evidence" value="ECO:0007669"/>
    <property type="project" value="UniProtKB-KW"/>
</dbReference>
<evidence type="ECO:0000256" key="4">
    <source>
        <dbReference type="SAM" id="Phobius"/>
    </source>
</evidence>
<dbReference type="Gene3D" id="3.40.50.720">
    <property type="entry name" value="NAD(P)-binding Rossmann-like Domain"/>
    <property type="match status" value="1"/>
</dbReference>
<name>A0A1I7JZJ2_9BACT</name>
<accession>A0A1I7JZJ2</accession>
<dbReference type="Proteomes" id="UP000182491">
    <property type="component" value="Unassembled WGS sequence"/>
</dbReference>
<dbReference type="CDD" id="cd05360">
    <property type="entry name" value="SDR_c3"/>
    <property type="match status" value="1"/>
</dbReference>
<keyword evidence="2" id="KW-0560">Oxidoreductase</keyword>
<comment type="similarity">
    <text evidence="1 3">Belongs to the short-chain dehydrogenases/reductases (SDR) family.</text>
</comment>
<dbReference type="PRINTS" id="PR00081">
    <property type="entry name" value="GDHRDH"/>
</dbReference>
<dbReference type="InterPro" id="IPR020904">
    <property type="entry name" value="Sc_DH/Rdtase_CS"/>
</dbReference>
<keyword evidence="6" id="KW-1185">Reference proteome</keyword>
<protein>
    <submittedName>
        <fullName evidence="5">Short-chain dehydrogenase</fullName>
    </submittedName>
</protein>
<keyword evidence="4" id="KW-1133">Transmembrane helix</keyword>
<dbReference type="OrthoDB" id="9775296at2"/>
<evidence type="ECO:0000313" key="5">
    <source>
        <dbReference type="EMBL" id="SFU90626.1"/>
    </source>
</evidence>
<dbReference type="PROSITE" id="PS00061">
    <property type="entry name" value="ADH_SHORT"/>
    <property type="match status" value="1"/>
</dbReference>